<feature type="region of interest" description="Disordered" evidence="3">
    <location>
        <begin position="940"/>
        <end position="961"/>
    </location>
</feature>
<feature type="compositionally biased region" description="Polar residues" evidence="3">
    <location>
        <begin position="644"/>
        <end position="654"/>
    </location>
</feature>
<name>A0A7R8UF49_HERIL</name>
<protein>
    <submittedName>
        <fullName evidence="4">Uncharacterized protein</fullName>
    </submittedName>
</protein>
<feature type="region of interest" description="Disordered" evidence="3">
    <location>
        <begin position="29"/>
        <end position="162"/>
    </location>
</feature>
<feature type="compositionally biased region" description="Polar residues" evidence="3">
    <location>
        <begin position="789"/>
        <end position="805"/>
    </location>
</feature>
<keyword evidence="1 2" id="KW-0175">Coiled coil</keyword>
<feature type="compositionally biased region" description="Low complexity" evidence="3">
    <location>
        <begin position="778"/>
        <end position="788"/>
    </location>
</feature>
<dbReference type="PANTHER" id="PTHR24200:SF11">
    <property type="entry name" value="TOUCAN, ISOFORM A"/>
    <property type="match status" value="1"/>
</dbReference>
<accession>A0A7R8UF49</accession>
<feature type="coiled-coil region" evidence="2">
    <location>
        <begin position="515"/>
        <end position="580"/>
    </location>
</feature>
<evidence type="ECO:0000256" key="3">
    <source>
        <dbReference type="SAM" id="MobiDB-lite"/>
    </source>
</evidence>
<dbReference type="InterPro" id="IPR051293">
    <property type="entry name" value="MTUS1/CCDC69"/>
</dbReference>
<feature type="compositionally biased region" description="Polar residues" evidence="3">
    <location>
        <begin position="813"/>
        <end position="847"/>
    </location>
</feature>
<dbReference type="GO" id="GO:0005634">
    <property type="term" value="C:nucleus"/>
    <property type="evidence" value="ECO:0007669"/>
    <property type="project" value="TreeGrafter"/>
</dbReference>
<evidence type="ECO:0000313" key="4">
    <source>
        <dbReference type="EMBL" id="CAD7079652.1"/>
    </source>
</evidence>
<evidence type="ECO:0000313" key="5">
    <source>
        <dbReference type="Proteomes" id="UP000594454"/>
    </source>
</evidence>
<reference evidence="4 5" key="1">
    <citation type="submission" date="2020-11" db="EMBL/GenBank/DDBJ databases">
        <authorList>
            <person name="Wallbank WR R."/>
            <person name="Pardo Diaz C."/>
            <person name="Kozak K."/>
            <person name="Martin S."/>
            <person name="Jiggins C."/>
            <person name="Moest M."/>
            <person name="Warren A I."/>
            <person name="Generalovic N T."/>
            <person name="Byers J.R.P. K."/>
            <person name="Montejo-Kovacevich G."/>
            <person name="Yen C E."/>
        </authorList>
    </citation>
    <scope>NUCLEOTIDE SEQUENCE [LARGE SCALE GENOMIC DNA]</scope>
</reference>
<dbReference type="GO" id="GO:0005737">
    <property type="term" value="C:cytoplasm"/>
    <property type="evidence" value="ECO:0007669"/>
    <property type="project" value="TreeGrafter"/>
</dbReference>
<feature type="region of interest" description="Disordered" evidence="3">
    <location>
        <begin position="1000"/>
        <end position="1024"/>
    </location>
</feature>
<feature type="region of interest" description="Disordered" evidence="3">
    <location>
        <begin position="638"/>
        <end position="679"/>
    </location>
</feature>
<evidence type="ECO:0000256" key="2">
    <source>
        <dbReference type="SAM" id="Coils"/>
    </source>
</evidence>
<feature type="compositionally biased region" description="Polar residues" evidence="3">
    <location>
        <begin position="740"/>
        <end position="775"/>
    </location>
</feature>
<feature type="coiled-coil region" evidence="2">
    <location>
        <begin position="433"/>
        <end position="471"/>
    </location>
</feature>
<proteinExistence type="predicted"/>
<sequence length="1024" mass="113143">MGAHGSKEKLSRSASDRFIHTQVLERERFGSFGKRTTKGSAKKRDVRTLSISPTDLGPPPKTQTNNATVRTKQQPVLAQKRISSNNSQPTTATPSPPPLVTSKQGSPPPKKVISRRPQVQQTHTKVPLKDHNRLLGHSQQQQQQQQQHSNNTNSPKSGIIHGIKTTTNASSTANTTPASAASSPPPAALVCAGLKAGNRNSLPQSPPPAGILHSNNSGGAPHTVVNPTSVVLQQQQIHKKQQHPQVKSSKGLVDFHLVHANKGFEALGVLLQYLVYDLDAFSCPKIKNDYAKVKETLYETRRQLEEGKASYHDLQDQLHEKDLYYTTRESEIQTLHRCELEKVQTSLKELEGKAQERIRSLEAELISKDVTYDQKLKDYMQRTEAQLIEKDQELSLARDKEQELLKRISALSTTENELRERVTATEQSFAERLLDAAKREHELTEKVNALNKELELFKHQTESRERELEEKLNLSHDEISVLRNSRNLMEQSLSPKSSPTMANGNATKLQMLQEVESLRSVLELKQTELSDLRKQNHELKRASDDVPLLQMKVSALESRIEDLQIQLKAKSEEEKELIVRNKHLQESYKQELETRSRLSLHNEELQWRLKQNSEKFALALNELSKSYSEQSSNSFLNASKSSLHSTGNGESAHQISGGADQGNQLSSSHNSSLASLNRTNGSDRMVGCFQMDDVSPPASPIIKGVVEKNDSVSWVLEMDDETPEVLASRMIRRAGSFRSSFNEKSSNARRQYSLPAASSGNPLMQSASATSVIRQHSSESVASMHSSAPTTTNARIRSKSVTIKSSEPRKFNRQNSNGAESKSVNGGTSSSANQLSTWRDPICSSSPYRRHERSASLKHQLVSPTSAPTITFARRSSFSHDDEDGLYRKQSYEAPNLITCDTSALTAAENRLQIRSLPSHPSVQDLKVLKKCQEIQESAGEAMVSGTNSEDEGCSASSDDIISSASSADSATSSLDCNGAAGKHHVLSLEDALMNKMSTSLGGTPMEVSWSDDVDQFPSGESIV</sequence>
<evidence type="ECO:0000256" key="1">
    <source>
        <dbReference type="ARBA" id="ARBA00023054"/>
    </source>
</evidence>
<gene>
    <name evidence="4" type="ORF">HERILL_LOCUS2858</name>
</gene>
<feature type="region of interest" description="Disordered" evidence="3">
    <location>
        <begin position="740"/>
        <end position="861"/>
    </location>
</feature>
<organism evidence="4 5">
    <name type="scientific">Hermetia illucens</name>
    <name type="common">Black soldier fly</name>
    <dbReference type="NCBI Taxonomy" id="343691"/>
    <lineage>
        <taxon>Eukaryota</taxon>
        <taxon>Metazoa</taxon>
        <taxon>Ecdysozoa</taxon>
        <taxon>Arthropoda</taxon>
        <taxon>Hexapoda</taxon>
        <taxon>Insecta</taxon>
        <taxon>Pterygota</taxon>
        <taxon>Neoptera</taxon>
        <taxon>Endopterygota</taxon>
        <taxon>Diptera</taxon>
        <taxon>Brachycera</taxon>
        <taxon>Stratiomyomorpha</taxon>
        <taxon>Stratiomyidae</taxon>
        <taxon>Hermetiinae</taxon>
        <taxon>Hermetia</taxon>
    </lineage>
</organism>
<feature type="compositionally biased region" description="Low complexity" evidence="3">
    <location>
        <begin position="83"/>
        <end position="93"/>
    </location>
</feature>
<feature type="region of interest" description="Disordered" evidence="3">
    <location>
        <begin position="198"/>
        <end position="222"/>
    </location>
</feature>
<dbReference type="EMBL" id="LR899009">
    <property type="protein sequence ID" value="CAD7079652.1"/>
    <property type="molecule type" value="Genomic_DNA"/>
</dbReference>
<dbReference type="OrthoDB" id="10038993at2759"/>
<feature type="compositionally biased region" description="Polar residues" evidence="3">
    <location>
        <begin position="62"/>
        <end position="76"/>
    </location>
</feature>
<feature type="compositionally biased region" description="Low complexity" evidence="3">
    <location>
        <begin position="663"/>
        <end position="677"/>
    </location>
</feature>
<dbReference type="AlphaFoldDB" id="A0A7R8UF49"/>
<dbReference type="PANTHER" id="PTHR24200">
    <property type="entry name" value="TOUCAN, ISOFORM A"/>
    <property type="match status" value="1"/>
</dbReference>
<keyword evidence="5" id="KW-1185">Reference proteome</keyword>
<dbReference type="GO" id="GO:0008017">
    <property type="term" value="F:microtubule binding"/>
    <property type="evidence" value="ECO:0007669"/>
    <property type="project" value="TreeGrafter"/>
</dbReference>
<dbReference type="Proteomes" id="UP000594454">
    <property type="component" value="Chromosome 1"/>
</dbReference>